<dbReference type="RefSeq" id="WP_231061518.1">
    <property type="nucleotide sequence ID" value="NZ_JAJNOR010000001.1"/>
</dbReference>
<evidence type="ECO:0000313" key="1">
    <source>
        <dbReference type="EMBL" id="MCD2491598.1"/>
    </source>
</evidence>
<keyword evidence="2" id="KW-1185">Reference proteome</keyword>
<dbReference type="Proteomes" id="UP001299265">
    <property type="component" value="Unassembled WGS sequence"/>
</dbReference>
<gene>
    <name evidence="1" type="ORF">LQE92_03020</name>
</gene>
<accession>A0AAP2RHW9</accession>
<organism evidence="1 2">
    <name type="scientific">Lientehia hominis</name>
    <dbReference type="NCBI Taxonomy" id="2897778"/>
    <lineage>
        <taxon>Bacteria</taxon>
        <taxon>Bacillati</taxon>
        <taxon>Bacillota</taxon>
        <taxon>Clostridia</taxon>
        <taxon>Lachnospirales</taxon>
        <taxon>Lachnospiraceae</taxon>
        <taxon>Lientehia</taxon>
    </lineage>
</organism>
<dbReference type="AlphaFoldDB" id="A0AAP2RHW9"/>
<protein>
    <submittedName>
        <fullName evidence="1">Uncharacterized protein</fullName>
    </submittedName>
</protein>
<sequence>MIQKPKKSPLMKWKPRSSNIPVRCKSSQYEYKRTKNREEGTGQPSLIAVEEHHCALIESKLFKVCNSILSTQSNHIKEQTLVQKQPSDLEGCFCIYAWKDHNIRLSRLFLFSASLAIQLASLPFRPNISLDMIQMITGSEAEYFVYLFSPNEGVQRLNDSFYHEKRFEYWGLMDEINPWILKEFLQQFVTKIYFDRGAVSSVTSKNDFTLHFITCNPSKNFTVFF</sequence>
<proteinExistence type="predicted"/>
<dbReference type="EMBL" id="JAJNOR010000001">
    <property type="protein sequence ID" value="MCD2491598.1"/>
    <property type="molecule type" value="Genomic_DNA"/>
</dbReference>
<reference evidence="1 2" key="1">
    <citation type="submission" date="2021-11" db="EMBL/GenBank/DDBJ databases">
        <title>Lacrimispora sp. nov. NSJ-141 isolated from human feces.</title>
        <authorList>
            <person name="Abdugheni R."/>
        </authorList>
    </citation>
    <scope>NUCLEOTIDE SEQUENCE [LARGE SCALE GENOMIC DNA]</scope>
    <source>
        <strain evidence="1 2">NSJ-141</strain>
    </source>
</reference>
<evidence type="ECO:0000313" key="2">
    <source>
        <dbReference type="Proteomes" id="UP001299265"/>
    </source>
</evidence>
<comment type="caution">
    <text evidence="1">The sequence shown here is derived from an EMBL/GenBank/DDBJ whole genome shotgun (WGS) entry which is preliminary data.</text>
</comment>
<name>A0AAP2RHW9_9FIRM</name>